<protein>
    <submittedName>
        <fullName evidence="2">Uncharacterized protein</fullName>
    </submittedName>
</protein>
<evidence type="ECO:0000313" key="2">
    <source>
        <dbReference type="EMBL" id="KKK55862.1"/>
    </source>
</evidence>
<accession>A0A0F8WGD4</accession>
<proteinExistence type="predicted"/>
<gene>
    <name evidence="2" type="ORF">LCGC14_3070280</name>
</gene>
<dbReference type="AlphaFoldDB" id="A0A0F8WGD4"/>
<name>A0A0F8WGD4_9ZZZZ</name>
<dbReference type="EMBL" id="LAZR01065286">
    <property type="protein sequence ID" value="KKK55862.1"/>
    <property type="molecule type" value="Genomic_DNA"/>
</dbReference>
<organism evidence="2">
    <name type="scientific">marine sediment metagenome</name>
    <dbReference type="NCBI Taxonomy" id="412755"/>
    <lineage>
        <taxon>unclassified sequences</taxon>
        <taxon>metagenomes</taxon>
        <taxon>ecological metagenomes</taxon>
    </lineage>
</organism>
<feature type="region of interest" description="Disordered" evidence="1">
    <location>
        <begin position="28"/>
        <end position="48"/>
    </location>
</feature>
<reference evidence="2" key="1">
    <citation type="journal article" date="2015" name="Nature">
        <title>Complex archaea that bridge the gap between prokaryotes and eukaryotes.</title>
        <authorList>
            <person name="Spang A."/>
            <person name="Saw J.H."/>
            <person name="Jorgensen S.L."/>
            <person name="Zaremba-Niedzwiedzka K."/>
            <person name="Martijn J."/>
            <person name="Lind A.E."/>
            <person name="van Eijk R."/>
            <person name="Schleper C."/>
            <person name="Guy L."/>
            <person name="Ettema T.J."/>
        </authorList>
    </citation>
    <scope>NUCLEOTIDE SEQUENCE</scope>
</reference>
<evidence type="ECO:0000256" key="1">
    <source>
        <dbReference type="SAM" id="MobiDB-lite"/>
    </source>
</evidence>
<sequence>MRSRSVRRPVNFGPTLRMVVVTTIGAFSSQSNRPSGSRGLNRLSAMAY</sequence>
<comment type="caution">
    <text evidence="2">The sequence shown here is derived from an EMBL/GenBank/DDBJ whole genome shotgun (WGS) entry which is preliminary data.</text>
</comment>
<feature type="non-terminal residue" evidence="2">
    <location>
        <position position="48"/>
    </location>
</feature>